<protein>
    <submittedName>
        <fullName evidence="1">Uncharacterized protein</fullName>
    </submittedName>
</protein>
<sequence>FPSPLNAFARQMEYSDDETSASWRALREMSELIPIVGGAVRYGSHPLGAQVDVWGDITANITSGWRSKRSLPENLARIAGVPGVAQAAKTIRFLEKE</sequence>
<dbReference type="EMBL" id="BARV01005925">
    <property type="protein sequence ID" value="GAI05262.1"/>
    <property type="molecule type" value="Genomic_DNA"/>
</dbReference>
<proteinExistence type="predicted"/>
<reference evidence="1" key="1">
    <citation type="journal article" date="2014" name="Front. Microbiol.">
        <title>High frequency of phylogenetically diverse reductive dehalogenase-homologous genes in deep subseafloor sedimentary metagenomes.</title>
        <authorList>
            <person name="Kawai M."/>
            <person name="Futagami T."/>
            <person name="Toyoda A."/>
            <person name="Takaki Y."/>
            <person name="Nishi S."/>
            <person name="Hori S."/>
            <person name="Arai W."/>
            <person name="Tsubouchi T."/>
            <person name="Morono Y."/>
            <person name="Uchiyama I."/>
            <person name="Ito T."/>
            <person name="Fujiyama A."/>
            <person name="Inagaki F."/>
            <person name="Takami H."/>
        </authorList>
    </citation>
    <scope>NUCLEOTIDE SEQUENCE</scope>
    <source>
        <strain evidence="1">Expedition CK06-06</strain>
    </source>
</reference>
<dbReference type="AlphaFoldDB" id="X1KDZ4"/>
<comment type="caution">
    <text evidence="1">The sequence shown here is derived from an EMBL/GenBank/DDBJ whole genome shotgun (WGS) entry which is preliminary data.</text>
</comment>
<organism evidence="1">
    <name type="scientific">marine sediment metagenome</name>
    <dbReference type="NCBI Taxonomy" id="412755"/>
    <lineage>
        <taxon>unclassified sequences</taxon>
        <taxon>metagenomes</taxon>
        <taxon>ecological metagenomes</taxon>
    </lineage>
</organism>
<feature type="non-terminal residue" evidence="1">
    <location>
        <position position="1"/>
    </location>
</feature>
<name>X1KDZ4_9ZZZZ</name>
<evidence type="ECO:0000313" key="1">
    <source>
        <dbReference type="EMBL" id="GAI05262.1"/>
    </source>
</evidence>
<accession>X1KDZ4</accession>
<gene>
    <name evidence="1" type="ORF">S06H3_12061</name>
</gene>